<accession>A0AAW0K344</accession>
<dbReference type="Pfam" id="PF02797">
    <property type="entry name" value="Chal_sti_synt_C"/>
    <property type="match status" value="1"/>
</dbReference>
<evidence type="ECO:0000259" key="1">
    <source>
        <dbReference type="Pfam" id="PF02797"/>
    </source>
</evidence>
<gene>
    <name evidence="2" type="ORF">CFP56_026090</name>
</gene>
<sequence length="41" mass="4658">MTGPCVLFVLDEMRKKSMKEGKITTGEGLEWGGFETHTQRE</sequence>
<organism evidence="2 3">
    <name type="scientific">Quercus suber</name>
    <name type="common">Cork oak</name>
    <dbReference type="NCBI Taxonomy" id="58331"/>
    <lineage>
        <taxon>Eukaryota</taxon>
        <taxon>Viridiplantae</taxon>
        <taxon>Streptophyta</taxon>
        <taxon>Embryophyta</taxon>
        <taxon>Tracheophyta</taxon>
        <taxon>Spermatophyta</taxon>
        <taxon>Magnoliopsida</taxon>
        <taxon>eudicotyledons</taxon>
        <taxon>Gunneridae</taxon>
        <taxon>Pentapetalae</taxon>
        <taxon>rosids</taxon>
        <taxon>fabids</taxon>
        <taxon>Fagales</taxon>
        <taxon>Fagaceae</taxon>
        <taxon>Quercus</taxon>
    </lineage>
</organism>
<dbReference type="Gene3D" id="3.40.47.10">
    <property type="match status" value="1"/>
</dbReference>
<dbReference type="InterPro" id="IPR012328">
    <property type="entry name" value="Chalcone/stilbene_synt_C"/>
</dbReference>
<dbReference type="AlphaFoldDB" id="A0AAW0K344"/>
<dbReference type="EMBL" id="PKMF04000416">
    <property type="protein sequence ID" value="KAK7832919.1"/>
    <property type="molecule type" value="Genomic_DNA"/>
</dbReference>
<dbReference type="Proteomes" id="UP000237347">
    <property type="component" value="Unassembled WGS sequence"/>
</dbReference>
<proteinExistence type="predicted"/>
<comment type="caution">
    <text evidence="2">The sequence shown here is derived from an EMBL/GenBank/DDBJ whole genome shotgun (WGS) entry which is preliminary data.</text>
</comment>
<protein>
    <submittedName>
        <fullName evidence="2">Stilbene synthase 4</fullName>
    </submittedName>
</protein>
<evidence type="ECO:0000313" key="3">
    <source>
        <dbReference type="Proteomes" id="UP000237347"/>
    </source>
</evidence>
<evidence type="ECO:0000313" key="2">
    <source>
        <dbReference type="EMBL" id="KAK7832919.1"/>
    </source>
</evidence>
<reference evidence="2 3" key="1">
    <citation type="journal article" date="2018" name="Sci. Data">
        <title>The draft genome sequence of cork oak.</title>
        <authorList>
            <person name="Ramos A.M."/>
            <person name="Usie A."/>
            <person name="Barbosa P."/>
            <person name="Barros P.M."/>
            <person name="Capote T."/>
            <person name="Chaves I."/>
            <person name="Simoes F."/>
            <person name="Abreu I."/>
            <person name="Carrasquinho I."/>
            <person name="Faro C."/>
            <person name="Guimaraes J.B."/>
            <person name="Mendonca D."/>
            <person name="Nobrega F."/>
            <person name="Rodrigues L."/>
            <person name="Saibo N.J.M."/>
            <person name="Varela M.C."/>
            <person name="Egas C."/>
            <person name="Matos J."/>
            <person name="Miguel C.M."/>
            <person name="Oliveira M.M."/>
            <person name="Ricardo C.P."/>
            <person name="Goncalves S."/>
        </authorList>
    </citation>
    <scope>NUCLEOTIDE SEQUENCE [LARGE SCALE GENOMIC DNA]</scope>
    <source>
        <strain evidence="3">cv. HL8</strain>
    </source>
</reference>
<dbReference type="GO" id="GO:0016746">
    <property type="term" value="F:acyltransferase activity"/>
    <property type="evidence" value="ECO:0007669"/>
    <property type="project" value="InterPro"/>
</dbReference>
<feature type="domain" description="Chalcone/stilbene synthase C-terminal" evidence="1">
    <location>
        <begin position="2"/>
        <end position="32"/>
    </location>
</feature>
<dbReference type="InterPro" id="IPR016039">
    <property type="entry name" value="Thiolase-like"/>
</dbReference>
<name>A0AAW0K344_QUESU</name>
<keyword evidence="3" id="KW-1185">Reference proteome</keyword>